<name>R0CE48_RALPI</name>
<proteinExistence type="predicted"/>
<accession>R0CE48</accession>
<sequence>MDEAANYKRMFEDAVSSLAAVDAALGIDADESGGAAPILEAIAVLKKQAAVATAALPDELKGIPEAILEGSGSWRTCTGCHETEDGHPVGHYPHSKVLDCALGGGCAECGGIGAVWDTTDYAAMADEGWAQMQREQAAQERAERVSGGWLPITAPGQVAVGDKLKFTIGEAEYRETVKQILDPGTDKEELIYNKRRNYYLITSMAIANKGSQKNVRVLAVAAPAHQEGK</sequence>
<comment type="caution">
    <text evidence="1">The sequence shown here is derived from an EMBL/GenBank/DDBJ whole genome shotgun (WGS) entry which is preliminary data.</text>
</comment>
<reference evidence="1 2" key="1">
    <citation type="journal article" date="2013" name="Genome Announc.">
        <title>Draft Genome Sequence for Ralstonia sp. Strain OR214, a Bacterium with Potential for Bioremediation.</title>
        <authorList>
            <person name="Utturkar S.M."/>
            <person name="Bollmann A."/>
            <person name="Brzoska R.M."/>
            <person name="Klingeman D.M."/>
            <person name="Epstein S.E."/>
            <person name="Palumbo A.V."/>
            <person name="Brown S.D."/>
        </authorList>
    </citation>
    <scope>NUCLEOTIDE SEQUENCE [LARGE SCALE GENOMIC DNA]</scope>
    <source>
        <strain evidence="1 2">OR214</strain>
    </source>
</reference>
<dbReference type="PATRIC" id="fig|1264675.3.peg.5040"/>
<evidence type="ECO:0000313" key="1">
    <source>
        <dbReference type="EMBL" id="ENZ74950.1"/>
    </source>
</evidence>
<dbReference type="RefSeq" id="WP_004636617.1">
    <property type="nucleotide sequence ID" value="NZ_APMQ01000026.1"/>
</dbReference>
<evidence type="ECO:0000313" key="2">
    <source>
        <dbReference type="Proteomes" id="UP000013280"/>
    </source>
</evidence>
<gene>
    <name evidence="1" type="ORF">OR214_05113</name>
</gene>
<dbReference type="AlphaFoldDB" id="R0CE48"/>
<protein>
    <submittedName>
        <fullName evidence="1">Uncharacterized protein</fullName>
    </submittedName>
</protein>
<dbReference type="EMBL" id="APMQ01000026">
    <property type="protein sequence ID" value="ENZ74950.1"/>
    <property type="molecule type" value="Genomic_DNA"/>
</dbReference>
<organism evidence="1 2">
    <name type="scientific">Ralstonia pickettii OR214</name>
    <dbReference type="NCBI Taxonomy" id="1264675"/>
    <lineage>
        <taxon>Bacteria</taxon>
        <taxon>Pseudomonadati</taxon>
        <taxon>Pseudomonadota</taxon>
        <taxon>Betaproteobacteria</taxon>
        <taxon>Burkholderiales</taxon>
        <taxon>Burkholderiaceae</taxon>
        <taxon>Ralstonia</taxon>
    </lineage>
</organism>
<dbReference type="Proteomes" id="UP000013280">
    <property type="component" value="Unassembled WGS sequence"/>
</dbReference>